<dbReference type="EMBL" id="JACGWK010000014">
    <property type="protein sequence ID" value="KAL0317111.1"/>
    <property type="molecule type" value="Genomic_DNA"/>
</dbReference>
<gene>
    <name evidence="2" type="ORF">Sangu_2125400</name>
</gene>
<reference evidence="2" key="1">
    <citation type="submission" date="2020-06" db="EMBL/GenBank/DDBJ databases">
        <authorList>
            <person name="Li T."/>
            <person name="Hu X."/>
            <person name="Zhang T."/>
            <person name="Song X."/>
            <person name="Zhang H."/>
            <person name="Dai N."/>
            <person name="Sheng W."/>
            <person name="Hou X."/>
            <person name="Wei L."/>
        </authorList>
    </citation>
    <scope>NUCLEOTIDE SEQUENCE</scope>
    <source>
        <strain evidence="2">G01</strain>
        <tissue evidence="2">Leaf</tissue>
    </source>
</reference>
<evidence type="ECO:0000259" key="1">
    <source>
        <dbReference type="Pfam" id="PF13966"/>
    </source>
</evidence>
<comment type="caution">
    <text evidence="2">The sequence shown here is derived from an EMBL/GenBank/DDBJ whole genome shotgun (WGS) entry which is preliminary data.</text>
</comment>
<reference evidence="2" key="2">
    <citation type="journal article" date="2024" name="Plant">
        <title>Genomic evolution and insights into agronomic trait innovations of Sesamum species.</title>
        <authorList>
            <person name="Miao H."/>
            <person name="Wang L."/>
            <person name="Qu L."/>
            <person name="Liu H."/>
            <person name="Sun Y."/>
            <person name="Le M."/>
            <person name="Wang Q."/>
            <person name="Wei S."/>
            <person name="Zheng Y."/>
            <person name="Lin W."/>
            <person name="Duan Y."/>
            <person name="Cao H."/>
            <person name="Xiong S."/>
            <person name="Wang X."/>
            <person name="Wei L."/>
            <person name="Li C."/>
            <person name="Ma Q."/>
            <person name="Ju M."/>
            <person name="Zhao R."/>
            <person name="Li G."/>
            <person name="Mu C."/>
            <person name="Tian Q."/>
            <person name="Mei H."/>
            <person name="Zhang T."/>
            <person name="Gao T."/>
            <person name="Zhang H."/>
        </authorList>
    </citation>
    <scope>NUCLEOTIDE SEQUENCE</scope>
    <source>
        <strain evidence="2">G01</strain>
    </source>
</reference>
<dbReference type="Pfam" id="PF13966">
    <property type="entry name" value="zf-RVT"/>
    <property type="match status" value="1"/>
</dbReference>
<accession>A0AAW2LHA3</accession>
<proteinExistence type="predicted"/>
<organism evidence="2">
    <name type="scientific">Sesamum angustifolium</name>
    <dbReference type="NCBI Taxonomy" id="2727405"/>
    <lineage>
        <taxon>Eukaryota</taxon>
        <taxon>Viridiplantae</taxon>
        <taxon>Streptophyta</taxon>
        <taxon>Embryophyta</taxon>
        <taxon>Tracheophyta</taxon>
        <taxon>Spermatophyta</taxon>
        <taxon>Magnoliopsida</taxon>
        <taxon>eudicotyledons</taxon>
        <taxon>Gunneridae</taxon>
        <taxon>Pentapetalae</taxon>
        <taxon>asterids</taxon>
        <taxon>lamiids</taxon>
        <taxon>Lamiales</taxon>
        <taxon>Pedaliaceae</taxon>
        <taxon>Sesamum</taxon>
    </lineage>
</organism>
<name>A0AAW2LHA3_9LAMI</name>
<dbReference type="InterPro" id="IPR026960">
    <property type="entry name" value="RVT-Znf"/>
</dbReference>
<sequence length="218" mass="24585">MCTPKALGGMGFRDLHAFNLAMLSKQGTKPVIYLEELTGSDRYRTRRVSVGNCSGRSVKVWRDPWLPRPFSFHILSPLGANDPHLQVCNLIDDNSKDWNQTLVRTLFWHDEAESILAIPLSSVVGEDFVIWHHTANGMFSIKSAYHVAVSLANRNQPSTSHPMPTPWKAVWTANVLGKVRVFIWKLAQNALPTGLNLFKKLRVVVLVCPYCGSEERVY</sequence>
<dbReference type="AlphaFoldDB" id="A0AAW2LHA3"/>
<protein>
    <recommendedName>
        <fullName evidence="1">Reverse transcriptase zinc-binding domain-containing protein</fullName>
    </recommendedName>
</protein>
<evidence type="ECO:0000313" key="2">
    <source>
        <dbReference type="EMBL" id="KAL0317111.1"/>
    </source>
</evidence>
<feature type="domain" description="Reverse transcriptase zinc-binding" evidence="1">
    <location>
        <begin position="139"/>
        <end position="214"/>
    </location>
</feature>